<organism evidence="4 5">
    <name type="scientific">Mesorhabditis belari</name>
    <dbReference type="NCBI Taxonomy" id="2138241"/>
    <lineage>
        <taxon>Eukaryota</taxon>
        <taxon>Metazoa</taxon>
        <taxon>Ecdysozoa</taxon>
        <taxon>Nematoda</taxon>
        <taxon>Chromadorea</taxon>
        <taxon>Rhabditida</taxon>
        <taxon>Rhabditina</taxon>
        <taxon>Rhabditomorpha</taxon>
        <taxon>Rhabditoidea</taxon>
        <taxon>Rhabditidae</taxon>
        <taxon>Mesorhabditinae</taxon>
        <taxon>Mesorhabditis</taxon>
    </lineage>
</organism>
<evidence type="ECO:0000313" key="4">
    <source>
        <dbReference type="Proteomes" id="UP000887575"/>
    </source>
</evidence>
<dbReference type="GO" id="GO:0016671">
    <property type="term" value="F:oxidoreductase activity, acting on a sulfur group of donors, disulfide as acceptor"/>
    <property type="evidence" value="ECO:0007669"/>
    <property type="project" value="InterPro"/>
</dbReference>
<evidence type="ECO:0000313" key="5">
    <source>
        <dbReference type="WBParaSite" id="MBELARI_LOCUS19593.1"/>
    </source>
</evidence>
<dbReference type="InterPro" id="IPR004911">
    <property type="entry name" value="Interferon-induced_GILT"/>
</dbReference>
<protein>
    <submittedName>
        <fullName evidence="5">Gamma interferon inducible lysosomal thiol reductase</fullName>
    </submittedName>
</protein>
<reference evidence="5" key="1">
    <citation type="submission" date="2024-02" db="UniProtKB">
        <authorList>
            <consortium name="WormBaseParasite"/>
        </authorList>
    </citation>
    <scope>IDENTIFICATION</scope>
</reference>
<evidence type="ECO:0000256" key="2">
    <source>
        <dbReference type="ARBA" id="ARBA00023180"/>
    </source>
</evidence>
<dbReference type="PANTHER" id="PTHR13234">
    <property type="entry name" value="GAMMA-INTERFERON INDUCIBLE LYSOSOMAL THIOL REDUCTASE GILT"/>
    <property type="match status" value="1"/>
</dbReference>
<keyword evidence="3" id="KW-1133">Transmembrane helix</keyword>
<comment type="similarity">
    <text evidence="1">Belongs to the GILT family.</text>
</comment>
<dbReference type="PANTHER" id="PTHR13234:SF70">
    <property type="entry name" value="GILT-LIKE PROTEIN C02D5.2"/>
    <property type="match status" value="1"/>
</dbReference>
<dbReference type="WBParaSite" id="MBELARI_LOCUS19593.1">
    <property type="protein sequence ID" value="MBELARI_LOCUS19593.1"/>
    <property type="gene ID" value="MBELARI_LOCUS19593"/>
</dbReference>
<keyword evidence="3" id="KW-0472">Membrane</keyword>
<dbReference type="Pfam" id="PF03227">
    <property type="entry name" value="GILT"/>
    <property type="match status" value="1"/>
</dbReference>
<dbReference type="Proteomes" id="UP000887575">
    <property type="component" value="Unassembled WGS sequence"/>
</dbReference>
<feature type="transmembrane region" description="Helical" evidence="3">
    <location>
        <begin position="27"/>
        <end position="44"/>
    </location>
</feature>
<name>A0AAF3EZF6_9BILA</name>
<dbReference type="AlphaFoldDB" id="A0AAF3EZF6"/>
<dbReference type="Gene3D" id="3.40.30.10">
    <property type="entry name" value="Glutaredoxin"/>
    <property type="match status" value="1"/>
</dbReference>
<proteinExistence type="inferred from homology"/>
<evidence type="ECO:0000256" key="3">
    <source>
        <dbReference type="SAM" id="Phobius"/>
    </source>
</evidence>
<sequence>MGVKDKEEEPLISAMKRQLARAGLRKWLYGMIGLILIFLAYRWLTKKNEYTEADLFRMGYRGELVLNNVGRPNLSLAAKNPIGNTVKLDVYMEAQCPDTSRFVHKQLMKAWEKLGTSGRVEWTIIPFGKARCTEKGGDFECQCQHGSNECILNQLMNCVIEKTVYPEKFIPIVNCIQGERNLESATDKCLTEKEGLDQKLMKECASGSKGRRLLALAGARTVALRPPLTFVPWIVIDGERVADALYDLTDNLCKKLQPAPEGCAEYTRK</sequence>
<keyword evidence="2" id="KW-0325">Glycoprotein</keyword>
<accession>A0AAF3EZF6</accession>
<keyword evidence="4" id="KW-1185">Reference proteome</keyword>
<keyword evidence="3" id="KW-0812">Transmembrane</keyword>
<evidence type="ECO:0000256" key="1">
    <source>
        <dbReference type="ARBA" id="ARBA00005679"/>
    </source>
</evidence>